<evidence type="ECO:0000313" key="3">
    <source>
        <dbReference type="Proteomes" id="UP000281553"/>
    </source>
</evidence>
<protein>
    <submittedName>
        <fullName evidence="2">Uncharacterized protein</fullName>
    </submittedName>
</protein>
<dbReference type="EMBL" id="UYRU01050796">
    <property type="protein sequence ID" value="VDN11135.1"/>
    <property type="molecule type" value="Genomic_DNA"/>
</dbReference>
<feature type="region of interest" description="Disordered" evidence="1">
    <location>
        <begin position="143"/>
        <end position="177"/>
    </location>
</feature>
<organism evidence="2 3">
    <name type="scientific">Dibothriocephalus latus</name>
    <name type="common">Fish tapeworm</name>
    <name type="synonym">Diphyllobothrium latum</name>
    <dbReference type="NCBI Taxonomy" id="60516"/>
    <lineage>
        <taxon>Eukaryota</taxon>
        <taxon>Metazoa</taxon>
        <taxon>Spiralia</taxon>
        <taxon>Lophotrochozoa</taxon>
        <taxon>Platyhelminthes</taxon>
        <taxon>Cestoda</taxon>
        <taxon>Eucestoda</taxon>
        <taxon>Diphyllobothriidea</taxon>
        <taxon>Diphyllobothriidae</taxon>
        <taxon>Dibothriocephalus</taxon>
    </lineage>
</organism>
<dbReference type="PROSITE" id="PS50096">
    <property type="entry name" value="IQ"/>
    <property type="match status" value="1"/>
</dbReference>
<reference evidence="2 3" key="1">
    <citation type="submission" date="2018-11" db="EMBL/GenBank/DDBJ databases">
        <authorList>
            <consortium name="Pathogen Informatics"/>
        </authorList>
    </citation>
    <scope>NUCLEOTIDE SEQUENCE [LARGE SCALE GENOMIC DNA]</scope>
</reference>
<dbReference type="Proteomes" id="UP000281553">
    <property type="component" value="Unassembled WGS sequence"/>
</dbReference>
<dbReference type="AlphaFoldDB" id="A0A3P7L0Y9"/>
<evidence type="ECO:0000256" key="1">
    <source>
        <dbReference type="SAM" id="MobiDB-lite"/>
    </source>
</evidence>
<name>A0A3P7L0Y9_DIBLA</name>
<gene>
    <name evidence="2" type="ORF">DILT_LOCUS6966</name>
</gene>
<sequence>MFSLGASVAPADVIALRDRIREVLFFFSDIGTDFVSKKIAYRQRMIIQAQKYARGWLCRRKCKKVLDVLRQLRTLAAQLDSVKAQYENLNGYKGTGMANIAQLQRQLKNFDKIKYSDIEDSLAKLTANVADVQAELRKHQELERQNEVERQASAKAKLEEEEEKKKLMAEAAQNGLS</sequence>
<dbReference type="Gene3D" id="6.10.220.10">
    <property type="match status" value="1"/>
</dbReference>
<feature type="compositionally biased region" description="Basic and acidic residues" evidence="1">
    <location>
        <begin position="143"/>
        <end position="168"/>
    </location>
</feature>
<accession>A0A3P7L0Y9</accession>
<keyword evidence="3" id="KW-1185">Reference proteome</keyword>
<proteinExistence type="predicted"/>
<evidence type="ECO:0000313" key="2">
    <source>
        <dbReference type="EMBL" id="VDN11135.1"/>
    </source>
</evidence>